<protein>
    <submittedName>
        <fullName evidence="1">Uncharacterized protein</fullName>
    </submittedName>
</protein>
<reference evidence="2" key="1">
    <citation type="journal article" date="2016" name="Proc. Natl. Acad. Sci. U.S.A.">
        <title>Comparative genomics of biotechnologically important yeasts.</title>
        <authorList>
            <person name="Riley R."/>
            <person name="Haridas S."/>
            <person name="Wolfe K.H."/>
            <person name="Lopes M.R."/>
            <person name="Hittinger C.T."/>
            <person name="Goeker M."/>
            <person name="Salamov A.A."/>
            <person name="Wisecaver J.H."/>
            <person name="Long T.M."/>
            <person name="Calvey C.H."/>
            <person name="Aerts A.L."/>
            <person name="Barry K.W."/>
            <person name="Choi C."/>
            <person name="Clum A."/>
            <person name="Coughlan A.Y."/>
            <person name="Deshpande S."/>
            <person name="Douglass A.P."/>
            <person name="Hanson S.J."/>
            <person name="Klenk H.-P."/>
            <person name="LaButti K.M."/>
            <person name="Lapidus A."/>
            <person name="Lindquist E.A."/>
            <person name="Lipzen A.M."/>
            <person name="Meier-Kolthoff J.P."/>
            <person name="Ohm R.A."/>
            <person name="Otillar R.P."/>
            <person name="Pangilinan J.L."/>
            <person name="Peng Y."/>
            <person name="Rokas A."/>
            <person name="Rosa C.A."/>
            <person name="Scheuner C."/>
            <person name="Sibirny A.A."/>
            <person name="Slot J.C."/>
            <person name="Stielow J.B."/>
            <person name="Sun H."/>
            <person name="Kurtzman C.P."/>
            <person name="Blackwell M."/>
            <person name="Grigoriev I.V."/>
            <person name="Jeffries T.W."/>
        </authorList>
    </citation>
    <scope>NUCLEOTIDE SEQUENCE [LARGE SCALE GENOMIC DNA]</scope>
    <source>
        <strain evidence="2">NRRL Y-1626</strain>
    </source>
</reference>
<evidence type="ECO:0000313" key="1">
    <source>
        <dbReference type="EMBL" id="OBA28654.1"/>
    </source>
</evidence>
<keyword evidence="2" id="KW-1185">Reference proteome</keyword>
<evidence type="ECO:0000313" key="2">
    <source>
        <dbReference type="Proteomes" id="UP000092321"/>
    </source>
</evidence>
<comment type="caution">
    <text evidence="1">The sequence shown here is derived from an EMBL/GenBank/DDBJ whole genome shotgun (WGS) entry which is preliminary data.</text>
</comment>
<name>A0A1B7TIU5_9ASCO</name>
<dbReference type="AlphaFoldDB" id="A0A1B7TIU5"/>
<feature type="non-terminal residue" evidence="1">
    <location>
        <position position="119"/>
    </location>
</feature>
<gene>
    <name evidence="1" type="ORF">HANVADRAFT_51125</name>
</gene>
<dbReference type="EMBL" id="LXPE01000002">
    <property type="protein sequence ID" value="OBA28654.1"/>
    <property type="molecule type" value="Genomic_DNA"/>
</dbReference>
<dbReference type="OrthoDB" id="10070851at2759"/>
<sequence length="119" mass="14123">MIEMHNSFDSSTSLLKLITMEFKECLLDSPSFRASILYKTAMVENNFSNLDKDTFTFEDLDHWIYSDLVDNQIIRLYHNYIRPKLLVFNKTKARDFFLLDDKSIHNINKLLVSFKNYIG</sequence>
<organism evidence="1 2">
    <name type="scientific">Hanseniaspora valbyensis NRRL Y-1626</name>
    <dbReference type="NCBI Taxonomy" id="766949"/>
    <lineage>
        <taxon>Eukaryota</taxon>
        <taxon>Fungi</taxon>
        <taxon>Dikarya</taxon>
        <taxon>Ascomycota</taxon>
        <taxon>Saccharomycotina</taxon>
        <taxon>Saccharomycetes</taxon>
        <taxon>Saccharomycodales</taxon>
        <taxon>Saccharomycodaceae</taxon>
        <taxon>Hanseniaspora</taxon>
    </lineage>
</organism>
<accession>A0A1B7TIU5</accession>
<dbReference type="Proteomes" id="UP000092321">
    <property type="component" value="Unassembled WGS sequence"/>
</dbReference>
<proteinExistence type="predicted"/>